<dbReference type="PANTHER" id="PTHR47738">
    <property type="entry name" value="PTS SYSTEM FRUCTOSE-LIKE EIIA COMPONENT-RELATED"/>
    <property type="match status" value="1"/>
</dbReference>
<dbReference type="EMBL" id="UGHH01000002">
    <property type="protein sequence ID" value="STO64915.1"/>
    <property type="molecule type" value="Genomic_DNA"/>
</dbReference>
<evidence type="ECO:0000313" key="2">
    <source>
        <dbReference type="EMBL" id="STO64915.1"/>
    </source>
</evidence>
<dbReference type="CDD" id="cd00211">
    <property type="entry name" value="PTS_IIA_fru"/>
    <property type="match status" value="1"/>
</dbReference>
<dbReference type="AlphaFoldDB" id="A0A377I384"/>
<accession>A0A377I384</accession>
<dbReference type="Gene3D" id="3.40.930.10">
    <property type="entry name" value="Mannitol-specific EII, Chain A"/>
    <property type="match status" value="1"/>
</dbReference>
<gene>
    <name evidence="2" type="primary">ptsN</name>
    <name evidence="2" type="ORF">NCTC10794_01997</name>
</gene>
<dbReference type="Pfam" id="PF00359">
    <property type="entry name" value="PTS_EIIA_2"/>
    <property type="match status" value="1"/>
</dbReference>
<dbReference type="GO" id="GO:0016740">
    <property type="term" value="F:transferase activity"/>
    <property type="evidence" value="ECO:0007669"/>
    <property type="project" value="UniProtKB-KW"/>
</dbReference>
<proteinExistence type="predicted"/>
<dbReference type="Proteomes" id="UP000254867">
    <property type="component" value="Unassembled WGS sequence"/>
</dbReference>
<name>A0A377I384_HAEPH</name>
<protein>
    <submittedName>
        <fullName evidence="2">PTS system, nitrogen regulatory IIA-like protein</fullName>
        <ecNumber evidence="2">2.7.1.-</ecNumber>
    </submittedName>
</protein>
<dbReference type="PANTHER" id="PTHR47738:SF1">
    <property type="entry name" value="NITROGEN REGULATORY PROTEIN"/>
    <property type="match status" value="1"/>
</dbReference>
<organism evidence="2 3">
    <name type="scientific">Haemophilus parahaemolyticus</name>
    <dbReference type="NCBI Taxonomy" id="735"/>
    <lineage>
        <taxon>Bacteria</taxon>
        <taxon>Pseudomonadati</taxon>
        <taxon>Pseudomonadota</taxon>
        <taxon>Gammaproteobacteria</taxon>
        <taxon>Pasteurellales</taxon>
        <taxon>Pasteurellaceae</taxon>
        <taxon>Haemophilus</taxon>
    </lineage>
</organism>
<reference evidence="2 3" key="1">
    <citation type="submission" date="2018-06" db="EMBL/GenBank/DDBJ databases">
        <authorList>
            <consortium name="Pathogen Informatics"/>
            <person name="Doyle S."/>
        </authorList>
    </citation>
    <scope>NUCLEOTIDE SEQUENCE [LARGE SCALE GENOMIC DNA]</scope>
    <source>
        <strain evidence="2 3">NCTC10794</strain>
    </source>
</reference>
<dbReference type="GO" id="GO:0030295">
    <property type="term" value="F:protein kinase activator activity"/>
    <property type="evidence" value="ECO:0007669"/>
    <property type="project" value="TreeGrafter"/>
</dbReference>
<dbReference type="InterPro" id="IPR016152">
    <property type="entry name" value="PTrfase/Anion_transptr"/>
</dbReference>
<dbReference type="PROSITE" id="PS51094">
    <property type="entry name" value="PTS_EIIA_TYPE_2"/>
    <property type="match status" value="1"/>
</dbReference>
<dbReference type="EC" id="2.7.1.-" evidence="2"/>
<evidence type="ECO:0000313" key="3">
    <source>
        <dbReference type="Proteomes" id="UP000254867"/>
    </source>
</evidence>
<sequence length="179" mass="20306">MPLNFNGTFIMQLTEFLIPDHIYHDVVVSSKKRLLELAGKTVAESIQLECRLNAKEVCPVLCFENLFKREKLGCTSIGNGIALPHAKLPSDCTELNQPIALFFKLEQPIDYEASDNKEVDLVYAMMFPEGCCEKYKGCLQQIAQKLSDKTLAKQLRATQSADEIWQILAYIDRQSETEE</sequence>
<dbReference type="PROSITE" id="PS00372">
    <property type="entry name" value="PTS_EIIA_TYPE_2_HIS"/>
    <property type="match status" value="1"/>
</dbReference>
<dbReference type="SUPFAM" id="SSF55804">
    <property type="entry name" value="Phoshotransferase/anion transport protein"/>
    <property type="match status" value="1"/>
</dbReference>
<evidence type="ECO:0000259" key="1">
    <source>
        <dbReference type="PROSITE" id="PS51094"/>
    </source>
</evidence>
<dbReference type="InterPro" id="IPR051541">
    <property type="entry name" value="PTS_SugarTrans_NitroReg"/>
</dbReference>
<dbReference type="InterPro" id="IPR002178">
    <property type="entry name" value="PTS_EIIA_type-2_dom"/>
</dbReference>
<feature type="domain" description="PTS EIIA type-2" evidence="1">
    <location>
        <begin position="15"/>
        <end position="171"/>
    </location>
</feature>
<keyword evidence="2" id="KW-0808">Transferase</keyword>